<dbReference type="Proteomes" id="UP001177260">
    <property type="component" value="Unassembled WGS sequence"/>
</dbReference>
<evidence type="ECO:0000313" key="1">
    <source>
        <dbReference type="EMBL" id="KAK1145219.1"/>
    </source>
</evidence>
<keyword evidence="2" id="KW-1185">Reference proteome</keyword>
<protein>
    <submittedName>
        <fullName evidence="1">Zinc ion binding</fullName>
        <ecNumber evidence="1">1.3.1.105</ecNumber>
    </submittedName>
</protein>
<comment type="caution">
    <text evidence="1">The sequence shown here is derived from an EMBL/GenBank/DDBJ whole genome shotgun (WGS) entry which is preliminary data.</text>
</comment>
<dbReference type="EC" id="1.3.1.105" evidence="1"/>
<evidence type="ECO:0000313" key="2">
    <source>
        <dbReference type="Proteomes" id="UP001177260"/>
    </source>
</evidence>
<proteinExistence type="predicted"/>
<sequence>MATIPPTMRAWVGMRRGPVRGALELISDFPSPAVPPKSSPDVLIRVSHVSLQVNSELFLKALPKLSLTGPFIPELELSGEVVAAGESAPAEVRDPGTHVVAFQAFPLKVLLGRGVLAEYVRLPGSQVARVDPTVDMASASGLSCSGCAALKMIRAVGVREGHTVLVNGASGSVGSLLVQLCKLRGAKVVGVASGGNEAMVRGMGFVDYRKHDPLPAFLADQYSDKQFDFILDCVGTQPLFVHSPDYLKADGALVNIGMLENMLVTTFHILLNTMLPTWLGGVSRRYIMLSSPPLRDDVIYLARLVEEGQLRIPVDSIFAMENALLGYERIATKRSRGKVVIKVRGD</sequence>
<organism evidence="1 2">
    <name type="scientific">Aspergillus melleus</name>
    <dbReference type="NCBI Taxonomy" id="138277"/>
    <lineage>
        <taxon>Eukaryota</taxon>
        <taxon>Fungi</taxon>
        <taxon>Dikarya</taxon>
        <taxon>Ascomycota</taxon>
        <taxon>Pezizomycotina</taxon>
        <taxon>Eurotiomycetes</taxon>
        <taxon>Eurotiomycetidae</taxon>
        <taxon>Eurotiales</taxon>
        <taxon>Aspergillaceae</taxon>
        <taxon>Aspergillus</taxon>
        <taxon>Aspergillus subgen. Circumdati</taxon>
    </lineage>
</organism>
<keyword evidence="1" id="KW-0560">Oxidoreductase</keyword>
<reference evidence="1 2" key="1">
    <citation type="journal article" date="2023" name="ACS Omega">
        <title>Identification of the Neoaspergillic Acid Biosynthesis Gene Cluster by Establishing an In Vitro CRISPR-Ribonucleoprotein Genetic System in Aspergillus melleus.</title>
        <authorList>
            <person name="Yuan B."/>
            <person name="Grau M.F."/>
            <person name="Murata R.M."/>
            <person name="Torok T."/>
            <person name="Venkateswaran K."/>
            <person name="Stajich J.E."/>
            <person name="Wang C.C.C."/>
        </authorList>
    </citation>
    <scope>NUCLEOTIDE SEQUENCE [LARGE SCALE GENOMIC DNA]</scope>
    <source>
        <strain evidence="1 2">IMV 1140</strain>
    </source>
</reference>
<name>A0ACC3B4R2_9EURO</name>
<gene>
    <name evidence="1" type="primary">YIM1</name>
    <name evidence="1" type="ORF">N8T08_004372</name>
</gene>
<dbReference type="EMBL" id="JAOPJF010000025">
    <property type="protein sequence ID" value="KAK1145219.1"/>
    <property type="molecule type" value="Genomic_DNA"/>
</dbReference>
<accession>A0ACC3B4R2</accession>